<dbReference type="AlphaFoldDB" id="A0ABD5QLB1"/>
<dbReference type="PROSITE" id="PS51318">
    <property type="entry name" value="TAT"/>
    <property type="match status" value="1"/>
</dbReference>
<reference evidence="1 2" key="1">
    <citation type="journal article" date="2019" name="Int. J. Syst. Evol. Microbiol.">
        <title>The Global Catalogue of Microorganisms (GCM) 10K type strain sequencing project: providing services to taxonomists for standard genome sequencing and annotation.</title>
        <authorList>
            <consortium name="The Broad Institute Genomics Platform"/>
            <consortium name="The Broad Institute Genome Sequencing Center for Infectious Disease"/>
            <person name="Wu L."/>
            <person name="Ma J."/>
        </authorList>
    </citation>
    <scope>NUCLEOTIDE SEQUENCE [LARGE SCALE GENOMIC DNA]</scope>
    <source>
        <strain evidence="1 2">CGMCC 1.15824</strain>
    </source>
</reference>
<organism evidence="1 2">
    <name type="scientific">Saliphagus infecundisoli</name>
    <dbReference type="NCBI Taxonomy" id="1849069"/>
    <lineage>
        <taxon>Archaea</taxon>
        <taxon>Methanobacteriati</taxon>
        <taxon>Methanobacteriota</taxon>
        <taxon>Stenosarchaea group</taxon>
        <taxon>Halobacteria</taxon>
        <taxon>Halobacteriales</taxon>
        <taxon>Natrialbaceae</taxon>
        <taxon>Saliphagus</taxon>
    </lineage>
</organism>
<dbReference type="Proteomes" id="UP001595925">
    <property type="component" value="Unassembled WGS sequence"/>
</dbReference>
<name>A0ABD5QLB1_9EURY</name>
<evidence type="ECO:0000313" key="1">
    <source>
        <dbReference type="EMBL" id="MFC4989812.1"/>
    </source>
</evidence>
<keyword evidence="2" id="KW-1185">Reference proteome</keyword>
<proteinExistence type="predicted"/>
<dbReference type="RefSeq" id="WP_224828213.1">
    <property type="nucleotide sequence ID" value="NZ_JAIVEF010000004.1"/>
</dbReference>
<dbReference type="InterPro" id="IPR006311">
    <property type="entry name" value="TAT_signal"/>
</dbReference>
<accession>A0ABD5QLB1</accession>
<protein>
    <submittedName>
        <fullName evidence="1">Uncharacterized protein</fullName>
    </submittedName>
</protein>
<dbReference type="EMBL" id="JBHSJG010000054">
    <property type="protein sequence ID" value="MFC4989812.1"/>
    <property type="molecule type" value="Genomic_DNA"/>
</dbReference>
<sequence length="409" mass="42182">MSRIDRRRFLRAMAAAAGTATAPAGAAAGAREGWEWTDGGSRFGTVNGAVAVGNGAVLAGTVAAEGEPSAGFAARLAAGGEVVWRRRYVSDDQREALEADVLGPIPQDGISAVLPAPDGDGALLVGWTYHDSVAVYVGRLVRIASDGRVSWERSAGEFSPHLAYGYLAGGVATEEGYLLCGMGSPGIMLGGAGWLVSLDAGGRVRWQRLYPATDRDVERTSLRDVFRGAVAVDGGYVVGGHYDPREVGDPRGWLLGIDPAGGVRWEDRFDGEPTQVHALATSDAAGYDLLAVGTVASEVDPGDRQFSRPHRPGVGGDGFVAASTAGGDRVWRERLPGTPLLAAGHGPEGVLAGGVRRGSGWVGTVGRTVVDSGGPGLVTALADAGSGRVLAAGRRRRAVRTDAWARAVP</sequence>
<gene>
    <name evidence="1" type="ORF">ACFPFO_19015</name>
</gene>
<comment type="caution">
    <text evidence="1">The sequence shown here is derived from an EMBL/GenBank/DDBJ whole genome shotgun (WGS) entry which is preliminary data.</text>
</comment>
<evidence type="ECO:0000313" key="2">
    <source>
        <dbReference type="Proteomes" id="UP001595925"/>
    </source>
</evidence>